<proteinExistence type="predicted"/>
<reference evidence="1 2" key="1">
    <citation type="submission" date="2016-10" db="EMBL/GenBank/DDBJ databases">
        <authorList>
            <person name="de Groot N.N."/>
        </authorList>
    </citation>
    <scope>NUCLEOTIDE SEQUENCE [LARGE SCALE GENOMIC DNA]</scope>
    <source>
        <strain evidence="1 2">DSM 12130</strain>
    </source>
</reference>
<accession>A0A1H0TCS7</accession>
<organism evidence="1 2">
    <name type="scientific">Desulforhopalus singaporensis</name>
    <dbReference type="NCBI Taxonomy" id="91360"/>
    <lineage>
        <taxon>Bacteria</taxon>
        <taxon>Pseudomonadati</taxon>
        <taxon>Thermodesulfobacteriota</taxon>
        <taxon>Desulfobulbia</taxon>
        <taxon>Desulfobulbales</taxon>
        <taxon>Desulfocapsaceae</taxon>
        <taxon>Desulforhopalus</taxon>
    </lineage>
</organism>
<dbReference type="Proteomes" id="UP000199073">
    <property type="component" value="Unassembled WGS sequence"/>
</dbReference>
<sequence length="65" mass="7357">MGEEKTSVNLAGAPTKDRMEARFRSMDYQRAVEFLVVVRKMGRGIDWVMPQIVHQNLSPGAVTNH</sequence>
<gene>
    <name evidence="1" type="ORF">SAMN05660330_03034</name>
</gene>
<dbReference type="STRING" id="91360.SAMN05660330_03034"/>
<name>A0A1H0TCS7_9BACT</name>
<dbReference type="EMBL" id="FNJI01000023">
    <property type="protein sequence ID" value="SDP51853.1"/>
    <property type="molecule type" value="Genomic_DNA"/>
</dbReference>
<evidence type="ECO:0000313" key="1">
    <source>
        <dbReference type="EMBL" id="SDP51853.1"/>
    </source>
</evidence>
<protein>
    <submittedName>
        <fullName evidence="1">Uncharacterized protein</fullName>
    </submittedName>
</protein>
<dbReference type="AlphaFoldDB" id="A0A1H0TCS7"/>
<keyword evidence="2" id="KW-1185">Reference proteome</keyword>
<dbReference type="RefSeq" id="WP_092224322.1">
    <property type="nucleotide sequence ID" value="NZ_FNJI01000023.1"/>
</dbReference>
<evidence type="ECO:0000313" key="2">
    <source>
        <dbReference type="Proteomes" id="UP000199073"/>
    </source>
</evidence>